<protein>
    <submittedName>
        <fullName evidence="1">Uncharacterized protein</fullName>
    </submittedName>
</protein>
<comment type="caution">
    <text evidence="1">The sequence shown here is derived from an EMBL/GenBank/DDBJ whole genome shotgun (WGS) entry which is preliminary data.</text>
</comment>
<dbReference type="Proteomes" id="UP000183529">
    <property type="component" value="Unassembled WGS sequence"/>
</dbReference>
<sequence>MLAQQDQAARAGAKLGEIGATLDALQHAQSAATTSLDDLIAQAERAIATNTAPSAAAHVHAIVQSIEIDIDVTGTSPHSSIARIDTLESIRVDREASWEAYMVQVESYCARQRVQGVDSPFQQLMTPSQRVAFERRVEQDFAIRNARCDKYDYMIAGTCGLIGGLIDILLVGAPGEGLLTRAADDWTDSAVQKFARLVGWKGPKEGSDPTHSAIGFLEGKYKVNYDHRHGVDVGGAFKMSTKNHHIKSLGHSPDLVGLFFSILDQFCSTAHFVSDGKLISIDTDTFELRGGTFAAKLFAGFANWLGHLFSDVAGSSGAQGRGSGIPIPFYSLLQFVNVGEFGQHRQTFATVAVQVFERGYDMRHGIAMSIPVIVAELFTRLAWTVKQRCYHERPWRECLPVSNAPELRRMLLVAHGTLCIVDATDAGLRSGGEMIQFLLRSNLIAWARFGSLALREVLALVREGQLDHAAVDEYLDAEYRRMLVA</sequence>
<gene>
    <name evidence="1" type="ORF">SAMN05216550_10189</name>
</gene>
<organism evidence="1 2">
    <name type="scientific">Paraburkholderia tropica</name>
    <dbReference type="NCBI Taxonomy" id="92647"/>
    <lineage>
        <taxon>Bacteria</taxon>
        <taxon>Pseudomonadati</taxon>
        <taxon>Pseudomonadota</taxon>
        <taxon>Betaproteobacteria</taxon>
        <taxon>Burkholderiales</taxon>
        <taxon>Burkholderiaceae</taxon>
        <taxon>Paraburkholderia</taxon>
    </lineage>
</organism>
<reference evidence="1 2" key="1">
    <citation type="submission" date="2016-10" db="EMBL/GenBank/DDBJ databases">
        <authorList>
            <person name="Varghese N."/>
            <person name="Submissions S."/>
        </authorList>
    </citation>
    <scope>NUCLEOTIDE SEQUENCE [LARGE SCALE GENOMIC DNA]</scope>
    <source>
        <strain evidence="1 2">LMG 22274</strain>
    </source>
</reference>
<accession>A0AAQ1GAM6</accession>
<dbReference type="EMBL" id="FNZM01000001">
    <property type="protein sequence ID" value="SEI82215.1"/>
    <property type="molecule type" value="Genomic_DNA"/>
</dbReference>
<evidence type="ECO:0000313" key="1">
    <source>
        <dbReference type="EMBL" id="SEI82215.1"/>
    </source>
</evidence>
<dbReference type="AlphaFoldDB" id="A0AAQ1GAM6"/>
<evidence type="ECO:0000313" key="2">
    <source>
        <dbReference type="Proteomes" id="UP000183529"/>
    </source>
</evidence>
<proteinExistence type="predicted"/>
<name>A0AAQ1GAM6_9BURK</name>